<dbReference type="Pfam" id="PF10186">
    <property type="entry name" value="ATG14"/>
    <property type="match status" value="1"/>
</dbReference>
<dbReference type="PANTHER" id="PTHR15157:SF5">
    <property type="entry name" value="UV RADIATION RESISTANCE-ASSOCIATED GENE PROTEIN"/>
    <property type="match status" value="1"/>
</dbReference>
<feature type="region of interest" description="Disordered" evidence="3">
    <location>
        <begin position="508"/>
        <end position="578"/>
    </location>
</feature>
<organism evidence="4 5">
    <name type="scientific">Vitrella brassicaformis (strain CCMP3155)</name>
    <dbReference type="NCBI Taxonomy" id="1169540"/>
    <lineage>
        <taxon>Eukaryota</taxon>
        <taxon>Sar</taxon>
        <taxon>Alveolata</taxon>
        <taxon>Colpodellida</taxon>
        <taxon>Vitrellaceae</taxon>
        <taxon>Vitrella</taxon>
    </lineage>
</organism>
<evidence type="ECO:0000313" key="4">
    <source>
        <dbReference type="EMBL" id="CEL99122.1"/>
    </source>
</evidence>
<dbReference type="VEuPathDB" id="CryptoDB:Vbra_2830"/>
<feature type="coiled-coil region" evidence="2">
    <location>
        <begin position="63"/>
        <end position="115"/>
    </location>
</feature>
<evidence type="ECO:0000313" key="5">
    <source>
        <dbReference type="Proteomes" id="UP000041254"/>
    </source>
</evidence>
<evidence type="ECO:0000256" key="1">
    <source>
        <dbReference type="ARBA" id="ARBA00023054"/>
    </source>
</evidence>
<feature type="compositionally biased region" description="Basic and acidic residues" evidence="3">
    <location>
        <begin position="508"/>
        <end position="519"/>
    </location>
</feature>
<dbReference type="AlphaFoldDB" id="A0A0G4EMR6"/>
<gene>
    <name evidence="4" type="ORF">Vbra_2830</name>
</gene>
<feature type="region of interest" description="Disordered" evidence="3">
    <location>
        <begin position="257"/>
        <end position="337"/>
    </location>
</feature>
<dbReference type="InParanoid" id="A0A0G4EMR6"/>
<keyword evidence="1 2" id="KW-0175">Coiled coil</keyword>
<dbReference type="GO" id="GO:0032991">
    <property type="term" value="C:protein-containing complex"/>
    <property type="evidence" value="ECO:0007669"/>
    <property type="project" value="UniProtKB-ARBA"/>
</dbReference>
<reference evidence="4 5" key="1">
    <citation type="submission" date="2014-11" db="EMBL/GenBank/DDBJ databases">
        <authorList>
            <person name="Zhu J."/>
            <person name="Qi W."/>
            <person name="Song R."/>
        </authorList>
    </citation>
    <scope>NUCLEOTIDE SEQUENCE [LARGE SCALE GENOMIC DNA]</scope>
</reference>
<evidence type="ECO:0000256" key="3">
    <source>
        <dbReference type="SAM" id="MobiDB-lite"/>
    </source>
</evidence>
<evidence type="ECO:0000256" key="2">
    <source>
        <dbReference type="SAM" id="Coils"/>
    </source>
</evidence>
<protein>
    <submittedName>
        <fullName evidence="4">Uncharacterized protein</fullName>
    </submittedName>
</protein>
<dbReference type="OMA" id="GAFHIYQ"/>
<feature type="compositionally biased region" description="Low complexity" evidence="3">
    <location>
        <begin position="320"/>
        <end position="337"/>
    </location>
</feature>
<feature type="compositionally biased region" description="Polar residues" evidence="3">
    <location>
        <begin position="536"/>
        <end position="561"/>
    </location>
</feature>
<name>A0A0G4EMR6_VITBC</name>
<feature type="compositionally biased region" description="Pro residues" evidence="3">
    <location>
        <begin position="268"/>
        <end position="280"/>
    </location>
</feature>
<dbReference type="InterPro" id="IPR018791">
    <property type="entry name" value="UV_resistance/autophagy_Atg14"/>
</dbReference>
<dbReference type="OrthoDB" id="449176at2759"/>
<dbReference type="GO" id="GO:0000149">
    <property type="term" value="F:SNARE binding"/>
    <property type="evidence" value="ECO:0007669"/>
    <property type="project" value="TreeGrafter"/>
</dbReference>
<sequence length="578" mass="64549">MASACPFCCRRTTFFLCADCIHVRIEKARHPPLHQHVQRLSERVQRRLSRLQGCREKLLRERRDALRQSVDRLKHTLHAKRNEANERSSRVVRLRTALEKRRRALEEQREHLTEVTRILQSKLLPMTLHRFLDDPPCNVAGLGAFHIYQELKAVMEAMQTERRKKCSELICLFPLKKIVCNGQKMLTLAEVESFQASGEMPFEREMEVEAALSFIAPIVFGLAAYLDVPLPFPIVYGHYWKCQACQRNISARDPIYRLADTPSHPRPHPSPSPIPPPPAMPSDLPNRMPSNISDDQSTHSHQGDYPFSLSLATRGQVKRSPASHASSRSQSISSSVAQTVTMGVAKVTTEVGQQLRHGRGSLSGVSAMLMARKGGLGRGGHREQRDGGTKGWAVPRVIHRGTGVAHAFTIYDGVCTSDFSAALHLLNQSLLHMCERQGQHPPLRQHDDTLQLLNSIISSPHLGCLVPPRPASALGDLFGHHYGEESFKGYEDGDWIVLSDLVGAVDETSHHRDRDRGGMDEWPSTPSTSEREGRQQHLSPSPANVTCERTPSQYHTPSSGSVGEGNEHQKVAEFHLDG</sequence>
<keyword evidence="5" id="KW-1185">Reference proteome</keyword>
<proteinExistence type="predicted"/>
<dbReference type="PANTHER" id="PTHR15157">
    <property type="entry name" value="UV RADIATION RESISTANCE-ASSOCIATED GENE PROTEIN"/>
    <property type="match status" value="1"/>
</dbReference>
<accession>A0A0G4EMR6</accession>
<dbReference type="Proteomes" id="UP000041254">
    <property type="component" value="Unassembled WGS sequence"/>
</dbReference>
<feature type="compositionally biased region" description="Basic and acidic residues" evidence="3">
    <location>
        <begin position="565"/>
        <end position="578"/>
    </location>
</feature>
<dbReference type="GO" id="GO:0005768">
    <property type="term" value="C:endosome"/>
    <property type="evidence" value="ECO:0007669"/>
    <property type="project" value="TreeGrafter"/>
</dbReference>
<dbReference type="GO" id="GO:0035493">
    <property type="term" value="P:SNARE complex assembly"/>
    <property type="evidence" value="ECO:0007669"/>
    <property type="project" value="TreeGrafter"/>
</dbReference>
<dbReference type="EMBL" id="CDMY01000275">
    <property type="protein sequence ID" value="CEL99122.1"/>
    <property type="molecule type" value="Genomic_DNA"/>
</dbReference>
<dbReference type="GO" id="GO:0000323">
    <property type="term" value="C:lytic vacuole"/>
    <property type="evidence" value="ECO:0007669"/>
    <property type="project" value="TreeGrafter"/>
</dbReference>